<comment type="caution">
    <text evidence="1">The sequence shown here is derived from an EMBL/GenBank/DDBJ whole genome shotgun (WGS) entry which is preliminary data.</text>
</comment>
<dbReference type="RefSeq" id="WP_267537297.1">
    <property type="nucleotide sequence ID" value="NZ_JAPNKA010000001.1"/>
</dbReference>
<keyword evidence="2" id="KW-1185">Reference proteome</keyword>
<dbReference type="PROSITE" id="PS51257">
    <property type="entry name" value="PROKAR_LIPOPROTEIN"/>
    <property type="match status" value="1"/>
</dbReference>
<protein>
    <submittedName>
        <fullName evidence="1">Extracellular solute-binding protein</fullName>
    </submittedName>
</protein>
<organism evidence="1 2">
    <name type="scientific">Archangium lansingense</name>
    <dbReference type="NCBI Taxonomy" id="2995310"/>
    <lineage>
        <taxon>Bacteria</taxon>
        <taxon>Pseudomonadati</taxon>
        <taxon>Myxococcota</taxon>
        <taxon>Myxococcia</taxon>
        <taxon>Myxococcales</taxon>
        <taxon>Cystobacterineae</taxon>
        <taxon>Archangiaceae</taxon>
        <taxon>Archangium</taxon>
    </lineage>
</organism>
<dbReference type="EMBL" id="JAPNKA010000001">
    <property type="protein sequence ID" value="MCY1078524.1"/>
    <property type="molecule type" value="Genomic_DNA"/>
</dbReference>
<evidence type="ECO:0000313" key="1">
    <source>
        <dbReference type="EMBL" id="MCY1078524.1"/>
    </source>
</evidence>
<reference evidence="1 2" key="1">
    <citation type="submission" date="2022-11" db="EMBL/GenBank/DDBJ databases">
        <title>Minimal conservation of predation-associated metabolite biosynthetic gene clusters underscores biosynthetic potential of Myxococcota including descriptions for ten novel species: Archangium lansinium sp. nov., Myxococcus landrumus sp. nov., Nannocystis bai.</title>
        <authorList>
            <person name="Ahearne A."/>
            <person name="Stevens C."/>
            <person name="Phillips K."/>
        </authorList>
    </citation>
    <scope>NUCLEOTIDE SEQUENCE [LARGE SCALE GENOMIC DNA]</scope>
    <source>
        <strain evidence="1 2">MIWBW</strain>
    </source>
</reference>
<dbReference type="Proteomes" id="UP001207654">
    <property type="component" value="Unassembled WGS sequence"/>
</dbReference>
<gene>
    <name evidence="1" type="ORF">OV287_29030</name>
</gene>
<dbReference type="SUPFAM" id="SSF53850">
    <property type="entry name" value="Periplasmic binding protein-like II"/>
    <property type="match status" value="1"/>
</dbReference>
<evidence type="ECO:0000313" key="2">
    <source>
        <dbReference type="Proteomes" id="UP001207654"/>
    </source>
</evidence>
<dbReference type="Pfam" id="PF13416">
    <property type="entry name" value="SBP_bac_8"/>
    <property type="match status" value="1"/>
</dbReference>
<name>A0ABT4AA46_9BACT</name>
<proteinExistence type="predicted"/>
<dbReference type="Gene3D" id="3.40.190.10">
    <property type="entry name" value="Periplasmic binding protein-like II"/>
    <property type="match status" value="2"/>
</dbReference>
<sequence>MIKRVLTCAILLSATACEPPDEPPEKPRPLKAVLFPYIPDSAGDGFASLEQALEKGFEDQHPGIDLDIVFDVNLDVYDLSEGGTLNQLLGEGEGAAQVIEIDTLLLGDLVSRGWIQPVQETAAEVYPAARLAVSIEGKSYGVPTYLCTNVVYSGSTLVHSATDGRSLVRALSDIAPGKLPLATNFSGSWTLPSSYMDAWADTYPAAQLASAIALPLDAKAMDSFEAVVDSCAREQSSNPCLDGTYADNTLAEEAFAKGQANGFMGYTERLFFIRKANPALPLPQVTSVPLGEGTHPAVFVDALVFNSHCTGTCQGDAQAFAKYMSTPEVRTLIAFSKDAPEGALPRYLLQANRSFYQQEPARSDPMYQQYEPFVSHGRPYPNQGFPENRKALQKAILDELEYTPATTSTRAAKK</sequence>
<dbReference type="InterPro" id="IPR006059">
    <property type="entry name" value="SBP"/>
</dbReference>
<accession>A0ABT4AA46</accession>